<dbReference type="InterPro" id="IPR036875">
    <property type="entry name" value="Znf_CCHC_sf"/>
</dbReference>
<dbReference type="EMBL" id="OV651814">
    <property type="protein sequence ID" value="CAH1106648.1"/>
    <property type="molecule type" value="Genomic_DNA"/>
</dbReference>
<evidence type="ECO:0000256" key="1">
    <source>
        <dbReference type="SAM" id="MobiDB-lite"/>
    </source>
</evidence>
<reference evidence="3" key="1">
    <citation type="submission" date="2022-01" db="EMBL/GenBank/DDBJ databases">
        <authorList>
            <person name="King R."/>
        </authorList>
    </citation>
    <scope>NUCLEOTIDE SEQUENCE</scope>
</reference>
<gene>
    <name evidence="3" type="ORF">PSYICH_LOCUS7003</name>
</gene>
<organism evidence="3 4">
    <name type="scientific">Psylliodes chrysocephalus</name>
    <dbReference type="NCBI Taxonomy" id="3402493"/>
    <lineage>
        <taxon>Eukaryota</taxon>
        <taxon>Metazoa</taxon>
        <taxon>Ecdysozoa</taxon>
        <taxon>Arthropoda</taxon>
        <taxon>Hexapoda</taxon>
        <taxon>Insecta</taxon>
        <taxon>Pterygota</taxon>
        <taxon>Neoptera</taxon>
        <taxon>Endopterygota</taxon>
        <taxon>Coleoptera</taxon>
        <taxon>Polyphaga</taxon>
        <taxon>Cucujiformia</taxon>
        <taxon>Chrysomeloidea</taxon>
        <taxon>Chrysomelidae</taxon>
        <taxon>Galerucinae</taxon>
        <taxon>Alticini</taxon>
        <taxon>Psylliodes</taxon>
    </lineage>
</organism>
<dbReference type="AlphaFoldDB" id="A0A9P0CUW3"/>
<name>A0A9P0CUW3_9CUCU</name>
<feature type="domain" description="CCHC-type" evidence="2">
    <location>
        <begin position="273"/>
        <end position="289"/>
    </location>
</feature>
<dbReference type="SUPFAM" id="SSF57756">
    <property type="entry name" value="Retrovirus zinc finger-like domains"/>
    <property type="match status" value="1"/>
</dbReference>
<keyword evidence="4" id="KW-1185">Reference proteome</keyword>
<dbReference type="Proteomes" id="UP001153636">
    <property type="component" value="Chromosome 2"/>
</dbReference>
<evidence type="ECO:0000259" key="2">
    <source>
        <dbReference type="SMART" id="SM00343"/>
    </source>
</evidence>
<dbReference type="Gene3D" id="4.10.60.10">
    <property type="entry name" value="Zinc finger, CCHC-type"/>
    <property type="match status" value="1"/>
</dbReference>
<sequence>MLSLELASSMLIKFDGNKAKLFEFIDNTDKAYSLVSEVNKPILFSIIETKLTDNARAITRNRSFPDWPSLKQYLLDAYSERRTMGQWQLELNSCKQNSNETVMAYSTKIENCYIKLINSLDNSLSRESREACVSLLKEQTLSVFIAGLRPDISLSVKSQRPQSLEKAIATALQEEQEIKSKTEIYKYQSIHNSSVRHCNYCNKPGHTSFNCRFNKSNQVRHIQNNYSHNSSRRSNTISENQQFSQNSNIHRANPSDFNKNAHPNNNFNNNNKFCSYCKNKGHIISECRKRQYNNDRRNNTQSGSEVRTNNLNFQAPRPQAATRNAQFLQAEFQS</sequence>
<dbReference type="InterPro" id="IPR001878">
    <property type="entry name" value="Znf_CCHC"/>
</dbReference>
<evidence type="ECO:0000313" key="3">
    <source>
        <dbReference type="EMBL" id="CAH1106648.1"/>
    </source>
</evidence>
<evidence type="ECO:0000313" key="4">
    <source>
        <dbReference type="Proteomes" id="UP001153636"/>
    </source>
</evidence>
<protein>
    <recommendedName>
        <fullName evidence="2">CCHC-type domain-containing protein</fullName>
    </recommendedName>
</protein>
<feature type="compositionally biased region" description="Polar residues" evidence="1">
    <location>
        <begin position="299"/>
        <end position="313"/>
    </location>
</feature>
<feature type="domain" description="CCHC-type" evidence="2">
    <location>
        <begin position="197"/>
        <end position="213"/>
    </location>
</feature>
<dbReference type="SMART" id="SM00343">
    <property type="entry name" value="ZnF_C2HC"/>
    <property type="match status" value="2"/>
</dbReference>
<feature type="region of interest" description="Disordered" evidence="1">
    <location>
        <begin position="292"/>
        <end position="318"/>
    </location>
</feature>
<accession>A0A9P0CUW3</accession>
<dbReference type="PANTHER" id="PTHR33223:SF6">
    <property type="entry name" value="CCHC-TYPE DOMAIN-CONTAINING PROTEIN"/>
    <property type="match status" value="1"/>
</dbReference>
<dbReference type="GO" id="GO:0003676">
    <property type="term" value="F:nucleic acid binding"/>
    <property type="evidence" value="ECO:0007669"/>
    <property type="project" value="InterPro"/>
</dbReference>
<dbReference type="PANTHER" id="PTHR33223">
    <property type="entry name" value="CCHC-TYPE DOMAIN-CONTAINING PROTEIN"/>
    <property type="match status" value="1"/>
</dbReference>
<dbReference type="GO" id="GO:0008270">
    <property type="term" value="F:zinc ion binding"/>
    <property type="evidence" value="ECO:0007669"/>
    <property type="project" value="InterPro"/>
</dbReference>
<dbReference type="OrthoDB" id="6775742at2759"/>
<proteinExistence type="predicted"/>